<name>A0A2U3QE34_9BACT</name>
<gene>
    <name evidence="1" type="ORF">NBG4_1070002</name>
</gene>
<dbReference type="AlphaFoldDB" id="A0A2U3QE34"/>
<keyword evidence="2" id="KW-1185">Reference proteome</keyword>
<proteinExistence type="predicted"/>
<evidence type="ECO:0000313" key="1">
    <source>
        <dbReference type="EMBL" id="SPP99678.1"/>
    </source>
</evidence>
<reference evidence="2" key="1">
    <citation type="submission" date="2018-03" db="EMBL/GenBank/DDBJ databases">
        <authorList>
            <person name="Zecchin S."/>
        </authorList>
    </citation>
    <scope>NUCLEOTIDE SEQUENCE [LARGE SCALE GENOMIC DNA]</scope>
</reference>
<dbReference type="Proteomes" id="UP000245125">
    <property type="component" value="Unassembled WGS sequence"/>
</dbReference>
<dbReference type="EMBL" id="OUUY01000010">
    <property type="protein sequence ID" value="SPP99678.1"/>
    <property type="molecule type" value="Genomic_DNA"/>
</dbReference>
<evidence type="ECO:0000313" key="2">
    <source>
        <dbReference type="Proteomes" id="UP000245125"/>
    </source>
</evidence>
<organism evidence="1 2">
    <name type="scientific">Candidatus Sulfobium mesophilum</name>
    <dbReference type="NCBI Taxonomy" id="2016548"/>
    <lineage>
        <taxon>Bacteria</taxon>
        <taxon>Pseudomonadati</taxon>
        <taxon>Nitrospirota</taxon>
        <taxon>Nitrospiria</taxon>
        <taxon>Nitrospirales</taxon>
        <taxon>Nitrospiraceae</taxon>
        <taxon>Candidatus Sulfobium</taxon>
    </lineage>
</organism>
<sequence>MNEKEPIINELGADPDSLPFLVNRPFYLTIKAGPSVIIPAGSLVRLKDVTRLELFHAGRIAPTFLRDNDIYKVVRSFRHTTEAGEWLDLHPGQKLRLSVTEATELLRKNLIVFDPMQEED</sequence>
<accession>A0A2U3QE34</accession>
<protein>
    <submittedName>
        <fullName evidence="1">Uncharacterized protein</fullName>
    </submittedName>
</protein>